<dbReference type="Gene3D" id="3.40.30.10">
    <property type="entry name" value="Glutaredoxin"/>
    <property type="match status" value="1"/>
</dbReference>
<name>A0A315E8F7_9BURK</name>
<dbReference type="SUPFAM" id="SSF52833">
    <property type="entry name" value="Thioredoxin-like"/>
    <property type="match status" value="1"/>
</dbReference>
<evidence type="ECO:0000313" key="1">
    <source>
        <dbReference type="EMBL" id="PUE54210.1"/>
    </source>
</evidence>
<dbReference type="Proteomes" id="UP000250790">
    <property type="component" value="Unassembled WGS sequence"/>
</dbReference>
<dbReference type="InterPro" id="IPR036249">
    <property type="entry name" value="Thioredoxin-like_sf"/>
</dbReference>
<dbReference type="OrthoDB" id="9800597at2"/>
<accession>A0A315E8F7</accession>
<comment type="caution">
    <text evidence="1">The sequence shown here is derived from an EMBL/GenBank/DDBJ whole genome shotgun (WGS) entry which is preliminary data.</text>
</comment>
<dbReference type="AlphaFoldDB" id="A0A315E8F7"/>
<gene>
    <name evidence="1" type="ORF">B9Z37_06545</name>
</gene>
<dbReference type="EMBL" id="NESN01000002">
    <property type="protein sequence ID" value="PUE54210.1"/>
    <property type="molecule type" value="Genomic_DNA"/>
</dbReference>
<dbReference type="RefSeq" id="WP_108312180.1">
    <property type="nucleotide sequence ID" value="NZ_NESN01000002.1"/>
</dbReference>
<reference evidence="1 2" key="1">
    <citation type="submission" date="2017-04" db="EMBL/GenBank/DDBJ databases">
        <title>Unexpected and diverse lifestyles within the genus Limnohabitans.</title>
        <authorList>
            <person name="Kasalicky V."/>
            <person name="Mehrshad M."/>
            <person name="Andrei S.-A."/>
            <person name="Salcher M."/>
            <person name="Kratochvilova H."/>
            <person name="Simek K."/>
            <person name="Ghai R."/>
        </authorList>
    </citation>
    <scope>NUCLEOTIDE SEQUENCE [LARGE SCALE GENOMIC DNA]</scope>
    <source>
        <strain evidence="1 2">II-B4</strain>
    </source>
</reference>
<proteinExistence type="predicted"/>
<sequence length="114" mass="12579">MSSENAAPYFKRHIFFCLNERKNNEACCAQQGAQAAFDHCKNRIKDLGLAGPGQVRVNKAGCLDRCSGGPVAVVYPEGVWYTYVDQSDIDEIVESHLKNGQVVERLVTPAHLGR</sequence>
<protein>
    <submittedName>
        <fullName evidence="1">2Fe-2S ferredoxin</fullName>
    </submittedName>
</protein>
<evidence type="ECO:0000313" key="2">
    <source>
        <dbReference type="Proteomes" id="UP000250790"/>
    </source>
</evidence>
<keyword evidence="2" id="KW-1185">Reference proteome</keyword>
<dbReference type="CDD" id="cd02980">
    <property type="entry name" value="TRX_Fd_family"/>
    <property type="match status" value="1"/>
</dbReference>
<organism evidence="1 2">
    <name type="scientific">Limnohabitans parvus II-B4</name>
    <dbReference type="NCBI Taxonomy" id="1293052"/>
    <lineage>
        <taxon>Bacteria</taxon>
        <taxon>Pseudomonadati</taxon>
        <taxon>Pseudomonadota</taxon>
        <taxon>Betaproteobacteria</taxon>
        <taxon>Burkholderiales</taxon>
        <taxon>Comamonadaceae</taxon>
        <taxon>Limnohabitans</taxon>
    </lineage>
</organism>